<feature type="compositionally biased region" description="Basic and acidic residues" evidence="1">
    <location>
        <begin position="69"/>
        <end position="79"/>
    </location>
</feature>
<dbReference type="EMBL" id="OZ034821">
    <property type="protein sequence ID" value="CAL1409142.1"/>
    <property type="molecule type" value="Genomic_DNA"/>
</dbReference>
<proteinExistence type="predicted"/>
<sequence length="177" mass="19843">MALHSWVAGNPITSDNFVDVVWPLDKREAEEDSALLPSCPNQIFASPFHLPILHVVFICCFQIPVGDAGEKSEEGKGREGGANICNQLRDPNQRIADERRPGRGHVGRSQSWSKNRRGLKIGDRSRGPRRGRCCSTSQHSESLLHQKSVFTGTTAYSKHLSRRMMGALEEMVFVEMW</sequence>
<evidence type="ECO:0000256" key="1">
    <source>
        <dbReference type="SAM" id="MobiDB-lite"/>
    </source>
</evidence>
<dbReference type="Proteomes" id="UP001497516">
    <property type="component" value="Chromosome 8"/>
</dbReference>
<feature type="region of interest" description="Disordered" evidence="1">
    <location>
        <begin position="69"/>
        <end position="139"/>
    </location>
</feature>
<protein>
    <submittedName>
        <fullName evidence="2">Uncharacterized protein</fullName>
    </submittedName>
</protein>
<organism evidence="2 3">
    <name type="scientific">Linum trigynum</name>
    <dbReference type="NCBI Taxonomy" id="586398"/>
    <lineage>
        <taxon>Eukaryota</taxon>
        <taxon>Viridiplantae</taxon>
        <taxon>Streptophyta</taxon>
        <taxon>Embryophyta</taxon>
        <taxon>Tracheophyta</taxon>
        <taxon>Spermatophyta</taxon>
        <taxon>Magnoliopsida</taxon>
        <taxon>eudicotyledons</taxon>
        <taxon>Gunneridae</taxon>
        <taxon>Pentapetalae</taxon>
        <taxon>rosids</taxon>
        <taxon>fabids</taxon>
        <taxon>Malpighiales</taxon>
        <taxon>Linaceae</taxon>
        <taxon>Linum</taxon>
    </lineage>
</organism>
<reference evidence="2 3" key="1">
    <citation type="submission" date="2024-04" db="EMBL/GenBank/DDBJ databases">
        <authorList>
            <person name="Fracassetti M."/>
        </authorList>
    </citation>
    <scope>NUCLEOTIDE SEQUENCE [LARGE SCALE GENOMIC DNA]</scope>
</reference>
<name>A0AAV2GFI6_9ROSI</name>
<evidence type="ECO:0000313" key="2">
    <source>
        <dbReference type="EMBL" id="CAL1409142.1"/>
    </source>
</evidence>
<keyword evidence="3" id="KW-1185">Reference proteome</keyword>
<dbReference type="AlphaFoldDB" id="A0AAV2GFI6"/>
<feature type="compositionally biased region" description="Basic and acidic residues" evidence="1">
    <location>
        <begin position="91"/>
        <end position="101"/>
    </location>
</feature>
<evidence type="ECO:0000313" key="3">
    <source>
        <dbReference type="Proteomes" id="UP001497516"/>
    </source>
</evidence>
<accession>A0AAV2GFI6</accession>
<gene>
    <name evidence="2" type="ORF">LTRI10_LOCUS48666</name>
</gene>